<dbReference type="PRINTS" id="PR00359">
    <property type="entry name" value="BP450"/>
</dbReference>
<dbReference type="PANTHER" id="PTHR46696:SF1">
    <property type="entry name" value="CYTOCHROME P450 YJIB-RELATED"/>
    <property type="match status" value="1"/>
</dbReference>
<dbReference type="AlphaFoldDB" id="A0A370IC94"/>
<dbReference type="STRING" id="1210086.GCA_001613105_01313"/>
<protein>
    <recommendedName>
        <fullName evidence="9">Cytochrome P450</fullName>
    </recommendedName>
</protein>
<evidence type="ECO:0000256" key="4">
    <source>
        <dbReference type="ARBA" id="ARBA00023002"/>
    </source>
</evidence>
<proteinExistence type="inferred from homology"/>
<evidence type="ECO:0008006" key="9">
    <source>
        <dbReference type="Google" id="ProtNLM"/>
    </source>
</evidence>
<dbReference type="GO" id="GO:0020037">
    <property type="term" value="F:heme binding"/>
    <property type="evidence" value="ECO:0007669"/>
    <property type="project" value="InterPro"/>
</dbReference>
<name>A0A370IC94_9NOCA</name>
<dbReference type="GO" id="GO:0004497">
    <property type="term" value="F:monooxygenase activity"/>
    <property type="evidence" value="ECO:0007669"/>
    <property type="project" value="UniProtKB-KW"/>
</dbReference>
<dbReference type="InterPro" id="IPR036396">
    <property type="entry name" value="Cyt_P450_sf"/>
</dbReference>
<organism evidence="7 8">
    <name type="scientific">Nocardia pseudobrasiliensis</name>
    <dbReference type="NCBI Taxonomy" id="45979"/>
    <lineage>
        <taxon>Bacteria</taxon>
        <taxon>Bacillati</taxon>
        <taxon>Actinomycetota</taxon>
        <taxon>Actinomycetes</taxon>
        <taxon>Mycobacteriales</taxon>
        <taxon>Nocardiaceae</taxon>
        <taxon>Nocardia</taxon>
    </lineage>
</organism>
<keyword evidence="4" id="KW-0560">Oxidoreductase</keyword>
<evidence type="ECO:0000256" key="2">
    <source>
        <dbReference type="ARBA" id="ARBA00022617"/>
    </source>
</evidence>
<dbReference type="GO" id="GO:0005506">
    <property type="term" value="F:iron ion binding"/>
    <property type="evidence" value="ECO:0007669"/>
    <property type="project" value="InterPro"/>
</dbReference>
<dbReference type="EMBL" id="QQBC01000002">
    <property type="protein sequence ID" value="RDI68336.1"/>
    <property type="molecule type" value="Genomic_DNA"/>
</dbReference>
<keyword evidence="3" id="KW-0479">Metal-binding</keyword>
<accession>A0A370IC94</accession>
<dbReference type="SUPFAM" id="SSF48264">
    <property type="entry name" value="Cytochrome P450"/>
    <property type="match status" value="1"/>
</dbReference>
<evidence type="ECO:0000313" key="8">
    <source>
        <dbReference type="Proteomes" id="UP000254869"/>
    </source>
</evidence>
<comment type="caution">
    <text evidence="7">The sequence shown here is derived from an EMBL/GenBank/DDBJ whole genome shotgun (WGS) entry which is preliminary data.</text>
</comment>
<gene>
    <name evidence="7" type="ORF">DFR76_102737</name>
</gene>
<keyword evidence="2" id="KW-0349">Heme</keyword>
<keyword evidence="6" id="KW-0503">Monooxygenase</keyword>
<dbReference type="Gene3D" id="1.10.630.10">
    <property type="entry name" value="Cytochrome P450"/>
    <property type="match status" value="1"/>
</dbReference>
<dbReference type="PANTHER" id="PTHR46696">
    <property type="entry name" value="P450, PUTATIVE (EUROFUNG)-RELATED"/>
    <property type="match status" value="1"/>
</dbReference>
<keyword evidence="5" id="KW-0408">Iron</keyword>
<sequence length="163" mass="17975">MVIEAITHDVLDGLSTFAAGSVVDLRARFACPVPIRVISELIGVPEHLASDLHACVDRFFDTSDTGRDAPADYLEMSRLVGELVTYRRAVPGDDVTTALTATYDEEGARLTEKELIDTLMLIITAGHETTVNLLDHAICGPRLLCRRGPRPATPRPRRRRLRV</sequence>
<dbReference type="InterPro" id="IPR002397">
    <property type="entry name" value="Cyt_P450_B"/>
</dbReference>
<evidence type="ECO:0000256" key="3">
    <source>
        <dbReference type="ARBA" id="ARBA00022723"/>
    </source>
</evidence>
<comment type="similarity">
    <text evidence="1">Belongs to the cytochrome P450 family.</text>
</comment>
<dbReference type="GO" id="GO:0016705">
    <property type="term" value="F:oxidoreductase activity, acting on paired donors, with incorporation or reduction of molecular oxygen"/>
    <property type="evidence" value="ECO:0007669"/>
    <property type="project" value="InterPro"/>
</dbReference>
<keyword evidence="8" id="KW-1185">Reference proteome</keyword>
<evidence type="ECO:0000256" key="1">
    <source>
        <dbReference type="ARBA" id="ARBA00010617"/>
    </source>
</evidence>
<evidence type="ECO:0000256" key="6">
    <source>
        <dbReference type="ARBA" id="ARBA00023033"/>
    </source>
</evidence>
<dbReference type="RefSeq" id="WP_067993261.1">
    <property type="nucleotide sequence ID" value="NZ_QQBC01000002.1"/>
</dbReference>
<evidence type="ECO:0000256" key="5">
    <source>
        <dbReference type="ARBA" id="ARBA00023004"/>
    </source>
</evidence>
<reference evidence="7 8" key="1">
    <citation type="submission" date="2018-07" db="EMBL/GenBank/DDBJ databases">
        <title>Genomic Encyclopedia of Type Strains, Phase IV (KMG-IV): sequencing the most valuable type-strain genomes for metagenomic binning, comparative biology and taxonomic classification.</title>
        <authorList>
            <person name="Goeker M."/>
        </authorList>
    </citation>
    <scope>NUCLEOTIDE SEQUENCE [LARGE SCALE GENOMIC DNA]</scope>
    <source>
        <strain evidence="7 8">DSM 44290</strain>
    </source>
</reference>
<evidence type="ECO:0000313" key="7">
    <source>
        <dbReference type="EMBL" id="RDI68336.1"/>
    </source>
</evidence>
<dbReference type="Proteomes" id="UP000254869">
    <property type="component" value="Unassembled WGS sequence"/>
</dbReference>